<evidence type="ECO:0000259" key="4">
    <source>
        <dbReference type="PROSITE" id="PS50043"/>
    </source>
</evidence>
<evidence type="ECO:0000256" key="1">
    <source>
        <dbReference type="ARBA" id="ARBA00022553"/>
    </source>
</evidence>
<evidence type="ECO:0000313" key="7">
    <source>
        <dbReference type="Proteomes" id="UP000199051"/>
    </source>
</evidence>
<dbReference type="InterPro" id="IPR000792">
    <property type="entry name" value="Tscrpt_reg_LuxR_C"/>
</dbReference>
<dbReference type="InterPro" id="IPR001789">
    <property type="entry name" value="Sig_transdc_resp-reg_receiver"/>
</dbReference>
<dbReference type="SUPFAM" id="SSF52172">
    <property type="entry name" value="CheY-like"/>
    <property type="match status" value="1"/>
</dbReference>
<dbReference type="Gene3D" id="3.40.50.2300">
    <property type="match status" value="1"/>
</dbReference>
<organism evidence="6 7">
    <name type="scientific">Actinokineospora terrae</name>
    <dbReference type="NCBI Taxonomy" id="155974"/>
    <lineage>
        <taxon>Bacteria</taxon>
        <taxon>Bacillati</taxon>
        <taxon>Actinomycetota</taxon>
        <taxon>Actinomycetes</taxon>
        <taxon>Pseudonocardiales</taxon>
        <taxon>Pseudonocardiaceae</taxon>
        <taxon>Actinokineospora</taxon>
    </lineage>
</organism>
<dbReference type="InterPro" id="IPR016032">
    <property type="entry name" value="Sig_transdc_resp-reg_C-effctor"/>
</dbReference>
<dbReference type="Pfam" id="PF00072">
    <property type="entry name" value="Response_reg"/>
    <property type="match status" value="1"/>
</dbReference>
<dbReference type="EMBL" id="FOGI01000004">
    <property type="protein sequence ID" value="SER57786.1"/>
    <property type="molecule type" value="Genomic_DNA"/>
</dbReference>
<evidence type="ECO:0000256" key="3">
    <source>
        <dbReference type="PROSITE-ProRule" id="PRU00169"/>
    </source>
</evidence>
<reference evidence="7" key="1">
    <citation type="submission" date="2016-10" db="EMBL/GenBank/DDBJ databases">
        <authorList>
            <person name="Varghese N."/>
            <person name="Submissions S."/>
        </authorList>
    </citation>
    <scope>NUCLEOTIDE SEQUENCE [LARGE SCALE GENOMIC DNA]</scope>
    <source>
        <strain evidence="7">DSM 44260</strain>
    </source>
</reference>
<dbReference type="RefSeq" id="WP_092776567.1">
    <property type="nucleotide sequence ID" value="NZ_FOGI01000004.1"/>
</dbReference>
<dbReference type="CDD" id="cd17535">
    <property type="entry name" value="REC_NarL-like"/>
    <property type="match status" value="1"/>
</dbReference>
<accession>A0A1H9QB79</accession>
<evidence type="ECO:0000259" key="5">
    <source>
        <dbReference type="PROSITE" id="PS50110"/>
    </source>
</evidence>
<dbReference type="PROSITE" id="PS50110">
    <property type="entry name" value="RESPONSE_REGULATORY"/>
    <property type="match status" value="1"/>
</dbReference>
<feature type="modified residue" description="4-aspartylphosphate" evidence="3">
    <location>
        <position position="53"/>
    </location>
</feature>
<gene>
    <name evidence="6" type="ORF">SAMN04487818_104170</name>
</gene>
<dbReference type="PRINTS" id="PR00038">
    <property type="entry name" value="HTHLUXR"/>
</dbReference>
<evidence type="ECO:0000256" key="2">
    <source>
        <dbReference type="ARBA" id="ARBA00023125"/>
    </source>
</evidence>
<dbReference type="PANTHER" id="PTHR45566:SF2">
    <property type="entry name" value="NARL SUBFAMILY"/>
    <property type="match status" value="1"/>
</dbReference>
<dbReference type="SUPFAM" id="SSF46894">
    <property type="entry name" value="C-terminal effector domain of the bipartite response regulators"/>
    <property type="match status" value="1"/>
</dbReference>
<dbReference type="GO" id="GO:0003677">
    <property type="term" value="F:DNA binding"/>
    <property type="evidence" value="ECO:0007669"/>
    <property type="project" value="UniProtKB-KW"/>
</dbReference>
<dbReference type="STRING" id="155974.SAMN04487818_104170"/>
<sequence>MTDLLLCDDHTVFADALSTVLTQHGFTVRGVAATVSGAVAALRGLKPDLCLLDRTLADGDGIDALGELIKASTHTKILVLTADDNPDTVARALEAGAVGYLHKTGSVTALAQALRRALNGEVVVELPNRVSRSRSPEIGDAQRLAAHLTPRERQCLALLVEGASTVAMQRRMGISSTTVRTHIQALLTKLGVHSRLEAASFAVRNRLLVDPPHRATGT</sequence>
<dbReference type="Proteomes" id="UP000199051">
    <property type="component" value="Unassembled WGS sequence"/>
</dbReference>
<dbReference type="InterPro" id="IPR011006">
    <property type="entry name" value="CheY-like_superfamily"/>
</dbReference>
<protein>
    <submittedName>
        <fullName evidence="6">Two component transcriptional regulator, LuxR family</fullName>
    </submittedName>
</protein>
<dbReference type="InterPro" id="IPR058245">
    <property type="entry name" value="NreC/VraR/RcsB-like_REC"/>
</dbReference>
<keyword evidence="2" id="KW-0238">DNA-binding</keyword>
<dbReference type="AlphaFoldDB" id="A0A1H9QB79"/>
<evidence type="ECO:0000313" key="6">
    <source>
        <dbReference type="EMBL" id="SER57786.1"/>
    </source>
</evidence>
<dbReference type="CDD" id="cd06170">
    <property type="entry name" value="LuxR_C_like"/>
    <property type="match status" value="1"/>
</dbReference>
<keyword evidence="1 3" id="KW-0597">Phosphoprotein</keyword>
<proteinExistence type="predicted"/>
<dbReference type="InterPro" id="IPR051015">
    <property type="entry name" value="EvgA-like"/>
</dbReference>
<dbReference type="SMART" id="SM00448">
    <property type="entry name" value="REC"/>
    <property type="match status" value="1"/>
</dbReference>
<dbReference type="SMART" id="SM00421">
    <property type="entry name" value="HTH_LUXR"/>
    <property type="match status" value="1"/>
</dbReference>
<name>A0A1H9QB79_9PSEU</name>
<dbReference type="GO" id="GO:0000160">
    <property type="term" value="P:phosphorelay signal transduction system"/>
    <property type="evidence" value="ECO:0007669"/>
    <property type="project" value="InterPro"/>
</dbReference>
<dbReference type="Pfam" id="PF00196">
    <property type="entry name" value="GerE"/>
    <property type="match status" value="1"/>
</dbReference>
<keyword evidence="7" id="KW-1185">Reference proteome</keyword>
<dbReference type="GO" id="GO:0006355">
    <property type="term" value="P:regulation of DNA-templated transcription"/>
    <property type="evidence" value="ECO:0007669"/>
    <property type="project" value="InterPro"/>
</dbReference>
<feature type="domain" description="Response regulatory" evidence="5">
    <location>
        <begin position="3"/>
        <end position="118"/>
    </location>
</feature>
<dbReference type="PANTHER" id="PTHR45566">
    <property type="entry name" value="HTH-TYPE TRANSCRIPTIONAL REGULATOR YHJB-RELATED"/>
    <property type="match status" value="1"/>
</dbReference>
<feature type="domain" description="HTH luxR-type" evidence="4">
    <location>
        <begin position="141"/>
        <end position="206"/>
    </location>
</feature>
<dbReference type="PROSITE" id="PS50043">
    <property type="entry name" value="HTH_LUXR_2"/>
    <property type="match status" value="1"/>
</dbReference>